<dbReference type="InterPro" id="IPR023997">
    <property type="entry name" value="TonB-dep_OMP_SusC/RagA_CS"/>
</dbReference>
<accession>A0ABN5LSG5</accession>
<reference evidence="9 10" key="1">
    <citation type="submission" date="2018-05" db="EMBL/GenBank/DDBJ databases">
        <title>Chitinophaga sp. nov., isolated from rhizosphere soil of Alhagi.</title>
        <authorList>
            <person name="Liu Y."/>
        </authorList>
    </citation>
    <scope>NUCLEOTIDE SEQUENCE [LARGE SCALE GENOMIC DNA]</scope>
    <source>
        <strain evidence="9 10">T22</strain>
    </source>
</reference>
<sequence length="983" mass="108065">MSISATLRLTIMVLLIIPRLAFAQTTLIKGRVADTDGNPIPGAAVAIKGTSSGTSTQPDGTFSLPVTKTTGLVLVISSLGFSEKEITVGSSTFYDVQLEKSEQSLNAVVVVGYGTQRKRDVTGAVASIPKDRLQQLPNTNVAEALQGSVPGLQINTNGGGAEGNDLSILVRGRNSISASNSPLIIWDGIPYTGGISEINPNDVESIEVLKDASAAAIYGSRGSNGVILITSKQGKKGKADITYDGYYSTQTLINKPRLLTGPEFYEFKTTRLNANTNILSPQEQEVYDAGKWVDWYDLATQQGAKMQHSLSVRGGTDKVTYYVGGTYLDVKGVARNDRFKRYSIRPSLDIKITPWLTMATSTQISFQDRSGLPVEFEDSRNAGGGANFFNPLTAPFNEDGSIAVYAYLDNKQARNPLGNILVKNQDNSYRIFSTNSLRVDVPFVKGLSYKLNTGVEYENLSRKTYYGRNVAVGLEKNGNAINYNSLGRNFTIENILNYSREFGVHSLNVTALYSSQSEDFDRDQLEGVDFPNDVLTNYQMNQASLLTPSSTNFKQNLLSQMARINYGYDGRYLLTLTARRDGYSAFGKGKKYGIFPSAAVAWNISEESFMKPVDAISNLKLRASYGLNGNQAVSSYSSLATMTSAPYISGTTLYPGYIPNKLSNENLGWESTRSFSLGLDFGLLNNRIQGTVDLYSARTEDLLLLRSISSVQGITEVLQNIGKTSNKGIEVGITSTNIKARNFTWSTNANFSSNRNRILDLYGDGRDDVLNGWFINRPIRMIYALQYDGIFKSEEEVAASAQKDAQPGWVRVKDVDGSGSINTASDRTFIGQQDPKFTWGLTNTFRYKEFSLMVFLFGVQGVTKNNTLQSDNVFADTRRNTVKKDWWSPKNPNGTHFSNDANANKLSVQQYENGSFMRLKDVSLAYELPSSLKKRLQLTAAKCYVTARNLATVTKYKGLDPELTNQFGIPLQREIVVGLTIGL</sequence>
<evidence type="ECO:0000313" key="10">
    <source>
        <dbReference type="Proteomes" id="UP000246099"/>
    </source>
</evidence>
<evidence type="ECO:0000256" key="3">
    <source>
        <dbReference type="ARBA" id="ARBA00022452"/>
    </source>
</evidence>
<evidence type="ECO:0000256" key="7">
    <source>
        <dbReference type="PROSITE-ProRule" id="PRU01360"/>
    </source>
</evidence>
<feature type="domain" description="TonB-dependent receptor plug" evidence="8">
    <location>
        <begin position="118"/>
        <end position="226"/>
    </location>
</feature>
<comment type="subcellular location">
    <subcellularLocation>
        <location evidence="1 7">Cell outer membrane</location>
        <topology evidence="1 7">Multi-pass membrane protein</topology>
    </subcellularLocation>
</comment>
<dbReference type="Pfam" id="PF13715">
    <property type="entry name" value="CarbopepD_reg_2"/>
    <property type="match status" value="1"/>
</dbReference>
<dbReference type="InterPro" id="IPR039426">
    <property type="entry name" value="TonB-dep_rcpt-like"/>
</dbReference>
<organism evidence="9 10">
    <name type="scientific">Chitinophaga alhagiae</name>
    <dbReference type="NCBI Taxonomy" id="2203219"/>
    <lineage>
        <taxon>Bacteria</taxon>
        <taxon>Pseudomonadati</taxon>
        <taxon>Bacteroidota</taxon>
        <taxon>Chitinophagia</taxon>
        <taxon>Chitinophagales</taxon>
        <taxon>Chitinophagaceae</taxon>
        <taxon>Chitinophaga</taxon>
    </lineage>
</organism>
<proteinExistence type="inferred from homology"/>
<evidence type="ECO:0000256" key="2">
    <source>
        <dbReference type="ARBA" id="ARBA00022448"/>
    </source>
</evidence>
<dbReference type="InterPro" id="IPR036942">
    <property type="entry name" value="Beta-barrel_TonB_sf"/>
</dbReference>
<evidence type="ECO:0000313" key="9">
    <source>
        <dbReference type="EMBL" id="AWO00583.1"/>
    </source>
</evidence>
<evidence type="ECO:0000259" key="8">
    <source>
        <dbReference type="Pfam" id="PF07715"/>
    </source>
</evidence>
<name>A0ABN5LSG5_9BACT</name>
<comment type="similarity">
    <text evidence="7">Belongs to the TonB-dependent receptor family.</text>
</comment>
<dbReference type="Gene3D" id="2.60.40.1120">
    <property type="entry name" value="Carboxypeptidase-like, regulatory domain"/>
    <property type="match status" value="1"/>
</dbReference>
<keyword evidence="3 7" id="KW-1134">Transmembrane beta strand</keyword>
<protein>
    <submittedName>
        <fullName evidence="9">SusC/RagA family TonB-linked outer membrane protein</fullName>
    </submittedName>
</protein>
<keyword evidence="4 7" id="KW-0812">Transmembrane</keyword>
<evidence type="ECO:0000256" key="4">
    <source>
        <dbReference type="ARBA" id="ARBA00022692"/>
    </source>
</evidence>
<keyword evidence="2 7" id="KW-0813">Transport</keyword>
<dbReference type="Proteomes" id="UP000246099">
    <property type="component" value="Chromosome"/>
</dbReference>
<dbReference type="InterPro" id="IPR037066">
    <property type="entry name" value="Plug_dom_sf"/>
</dbReference>
<evidence type="ECO:0000256" key="5">
    <source>
        <dbReference type="ARBA" id="ARBA00023136"/>
    </source>
</evidence>
<keyword evidence="6 7" id="KW-0998">Cell outer membrane</keyword>
<dbReference type="Gene3D" id="2.170.130.10">
    <property type="entry name" value="TonB-dependent receptor, plug domain"/>
    <property type="match status" value="1"/>
</dbReference>
<dbReference type="Gene3D" id="2.40.170.20">
    <property type="entry name" value="TonB-dependent receptor, beta-barrel domain"/>
    <property type="match status" value="1"/>
</dbReference>
<dbReference type="EMBL" id="CP029600">
    <property type="protein sequence ID" value="AWO00583.1"/>
    <property type="molecule type" value="Genomic_DNA"/>
</dbReference>
<dbReference type="InterPro" id="IPR012910">
    <property type="entry name" value="Plug_dom"/>
</dbReference>
<dbReference type="NCBIfam" id="TIGR04057">
    <property type="entry name" value="SusC_RagA_signa"/>
    <property type="match status" value="1"/>
</dbReference>
<dbReference type="NCBIfam" id="TIGR04056">
    <property type="entry name" value="OMP_RagA_SusC"/>
    <property type="match status" value="1"/>
</dbReference>
<gene>
    <name evidence="9" type="ORF">DLD77_02130</name>
</gene>
<keyword evidence="5 7" id="KW-0472">Membrane</keyword>
<dbReference type="PROSITE" id="PS52016">
    <property type="entry name" value="TONB_DEPENDENT_REC_3"/>
    <property type="match status" value="1"/>
</dbReference>
<dbReference type="SUPFAM" id="SSF49464">
    <property type="entry name" value="Carboxypeptidase regulatory domain-like"/>
    <property type="match status" value="1"/>
</dbReference>
<dbReference type="InterPro" id="IPR008969">
    <property type="entry name" value="CarboxyPept-like_regulatory"/>
</dbReference>
<dbReference type="RefSeq" id="WP_119076197.1">
    <property type="nucleotide sequence ID" value="NZ_CP029600.1"/>
</dbReference>
<evidence type="ECO:0000256" key="1">
    <source>
        <dbReference type="ARBA" id="ARBA00004571"/>
    </source>
</evidence>
<keyword evidence="10" id="KW-1185">Reference proteome</keyword>
<dbReference type="Pfam" id="PF07715">
    <property type="entry name" value="Plug"/>
    <property type="match status" value="1"/>
</dbReference>
<dbReference type="SUPFAM" id="SSF56935">
    <property type="entry name" value="Porins"/>
    <property type="match status" value="1"/>
</dbReference>
<evidence type="ECO:0000256" key="6">
    <source>
        <dbReference type="ARBA" id="ARBA00023237"/>
    </source>
</evidence>
<dbReference type="InterPro" id="IPR023996">
    <property type="entry name" value="TonB-dep_OMP_SusC/RagA"/>
</dbReference>